<dbReference type="AlphaFoldDB" id="A0A914C2N0"/>
<dbReference type="InterPro" id="IPR055938">
    <property type="entry name" value="DUF7516"/>
</dbReference>
<keyword evidence="3" id="KW-1185">Reference proteome</keyword>
<dbReference type="Pfam" id="PF24360">
    <property type="entry name" value="DUF7516"/>
    <property type="match status" value="2"/>
</dbReference>
<feature type="domain" description="DUF7516" evidence="2">
    <location>
        <begin position="295"/>
        <end position="381"/>
    </location>
</feature>
<protein>
    <submittedName>
        <fullName evidence="4">Uncharacterized protein</fullName>
    </submittedName>
</protein>
<dbReference type="Pfam" id="PF24359">
    <property type="entry name" value="DUF7515"/>
    <property type="match status" value="1"/>
</dbReference>
<accession>A0A914C2N0</accession>
<feature type="domain" description="DUF7515" evidence="1">
    <location>
        <begin position="29"/>
        <end position="113"/>
    </location>
</feature>
<feature type="domain" description="DUF7516" evidence="2">
    <location>
        <begin position="149"/>
        <end position="233"/>
    </location>
</feature>
<evidence type="ECO:0000313" key="3">
    <source>
        <dbReference type="Proteomes" id="UP000887540"/>
    </source>
</evidence>
<sequence>MMVTTSELLTMQPALNFTIPTRKKYDYFNFEDFKNILQYTLLSKAKGYTLEALESEWKMNEPVSLELCARKFGFTSFWHLIQDDCLQDIVIIDKVVKNGIEQIIFKGVPRPEVAHLYRHMLESEKEKEINQERHNMIRASLPKYQAKCIEGKERILKIAAELGGENEPVQYQKIFENYALIYGVPLNGDELRKYFSKSKISSIFSTLFLEEVQIGQDEKNALFIQLKRPLAELKAMWEEKMKIQNKVHKNISKLELNSKKRSPFWQDVDIIDRENDKERHKIIGASLPQYQAKCIEGKKRILKIAAELGGENEPVLYQKIQVKYAQIYEVPLTGDELKKYFTRSRAMSIFSTFFSKEVQISLDEKNPGNLFIQLKRPLAELQAMWKENMEIREKA</sequence>
<name>A0A914C2N0_9BILA</name>
<organism evidence="3 4">
    <name type="scientific">Acrobeloides nanus</name>
    <dbReference type="NCBI Taxonomy" id="290746"/>
    <lineage>
        <taxon>Eukaryota</taxon>
        <taxon>Metazoa</taxon>
        <taxon>Ecdysozoa</taxon>
        <taxon>Nematoda</taxon>
        <taxon>Chromadorea</taxon>
        <taxon>Rhabditida</taxon>
        <taxon>Tylenchina</taxon>
        <taxon>Cephalobomorpha</taxon>
        <taxon>Cephaloboidea</taxon>
        <taxon>Cephalobidae</taxon>
        <taxon>Acrobeloides</taxon>
    </lineage>
</organism>
<dbReference type="InterPro" id="IPR055937">
    <property type="entry name" value="DUF7515"/>
</dbReference>
<reference evidence="4" key="1">
    <citation type="submission" date="2022-11" db="UniProtKB">
        <authorList>
            <consortium name="WormBaseParasite"/>
        </authorList>
    </citation>
    <scope>IDENTIFICATION</scope>
</reference>
<dbReference type="Proteomes" id="UP000887540">
    <property type="component" value="Unplaced"/>
</dbReference>
<evidence type="ECO:0000313" key="4">
    <source>
        <dbReference type="WBParaSite" id="ACRNAN_Path_1602.g6232.t1"/>
    </source>
</evidence>
<evidence type="ECO:0000259" key="2">
    <source>
        <dbReference type="Pfam" id="PF24360"/>
    </source>
</evidence>
<proteinExistence type="predicted"/>
<dbReference type="WBParaSite" id="ACRNAN_Path_1602.g6232.t1">
    <property type="protein sequence ID" value="ACRNAN_Path_1602.g6232.t1"/>
    <property type="gene ID" value="ACRNAN_Path_1602.g6232"/>
</dbReference>
<evidence type="ECO:0000259" key="1">
    <source>
        <dbReference type="Pfam" id="PF24359"/>
    </source>
</evidence>